<evidence type="ECO:0000313" key="2">
    <source>
        <dbReference type="EMBL" id="TDZ33368.1"/>
    </source>
</evidence>
<sequence length="96" mass="9903">MKFSIAAVLPLAAFVAAQGHTPAFGTLAACRIGPKDSAVWITDQALCRGAGADPVAGECCIRSNAQFRSYRDLCGQRANSAGVRGEVETVAAETSC</sequence>
<comment type="caution">
    <text evidence="2">The sequence shown here is derived from an EMBL/GenBank/DDBJ whole genome shotgun (WGS) entry which is preliminary data.</text>
</comment>
<keyword evidence="3" id="KW-1185">Reference proteome</keyword>
<dbReference type="AlphaFoldDB" id="A0A4R8Q5A7"/>
<protein>
    <submittedName>
        <fullName evidence="2">Uncharacterized protein</fullName>
    </submittedName>
</protein>
<name>A0A4R8Q5A7_9PEZI</name>
<evidence type="ECO:0000313" key="3">
    <source>
        <dbReference type="Proteomes" id="UP000295083"/>
    </source>
</evidence>
<feature type="chain" id="PRO_5020600870" evidence="1">
    <location>
        <begin position="20"/>
        <end position="96"/>
    </location>
</feature>
<proteinExistence type="predicted"/>
<reference evidence="2 3" key="1">
    <citation type="submission" date="2018-11" db="EMBL/GenBank/DDBJ databases">
        <title>Genome sequence and assembly of Colletotrichum spinosum.</title>
        <authorList>
            <person name="Gan P."/>
            <person name="Shirasu K."/>
        </authorList>
    </citation>
    <scope>NUCLEOTIDE SEQUENCE [LARGE SCALE GENOMIC DNA]</scope>
    <source>
        <strain evidence="2 3">CBS 515.97</strain>
    </source>
</reference>
<evidence type="ECO:0000256" key="1">
    <source>
        <dbReference type="SAM" id="SignalP"/>
    </source>
</evidence>
<gene>
    <name evidence="2" type="ORF">C8035_v010898</name>
</gene>
<dbReference type="EMBL" id="QAPG01000066">
    <property type="protein sequence ID" value="TDZ33368.1"/>
    <property type="molecule type" value="Genomic_DNA"/>
</dbReference>
<accession>A0A4R8Q5A7</accession>
<keyword evidence="1" id="KW-0732">Signal</keyword>
<feature type="signal peptide" evidence="1">
    <location>
        <begin position="1"/>
        <end position="19"/>
    </location>
</feature>
<dbReference type="PROSITE" id="PS51257">
    <property type="entry name" value="PROKAR_LIPOPROTEIN"/>
    <property type="match status" value="1"/>
</dbReference>
<dbReference type="Proteomes" id="UP000295083">
    <property type="component" value="Unassembled WGS sequence"/>
</dbReference>
<organism evidence="2 3">
    <name type="scientific">Colletotrichum spinosum</name>
    <dbReference type="NCBI Taxonomy" id="1347390"/>
    <lineage>
        <taxon>Eukaryota</taxon>
        <taxon>Fungi</taxon>
        <taxon>Dikarya</taxon>
        <taxon>Ascomycota</taxon>
        <taxon>Pezizomycotina</taxon>
        <taxon>Sordariomycetes</taxon>
        <taxon>Hypocreomycetidae</taxon>
        <taxon>Glomerellales</taxon>
        <taxon>Glomerellaceae</taxon>
        <taxon>Colletotrichum</taxon>
        <taxon>Colletotrichum orbiculare species complex</taxon>
    </lineage>
</organism>